<dbReference type="GO" id="GO:0005886">
    <property type="term" value="C:plasma membrane"/>
    <property type="evidence" value="ECO:0007669"/>
    <property type="project" value="TreeGrafter"/>
</dbReference>
<feature type="transmembrane region" description="Helical" evidence="2">
    <location>
        <begin position="41"/>
        <end position="62"/>
    </location>
</feature>
<evidence type="ECO:0000313" key="3">
    <source>
        <dbReference type="EMBL" id="PKC55917.1"/>
    </source>
</evidence>
<sequence length="220" mass="25507">MSPFLRMIRADNGAEIYDNPSMAAVIDFKWNAARNHFLRHALIYVVFALLFAILNVIFPLVINSLDIYFGTKFPDPDEEPEKFQEQFVQITRDYRLFIIFNSFAVLVMWLELFLLLRYFERSGAYIYILVNIFKQIIPFLIFILVVVLGFGHAMFVLLNDTANIDIKPDGSSFTITPTNSDSDQPLPYNVEQFINVDSKSDNFYTNFIKSVESVFFWTGG</sequence>
<organism evidence="3 4">
    <name type="scientific">Rhizophagus irregularis</name>
    <dbReference type="NCBI Taxonomy" id="588596"/>
    <lineage>
        <taxon>Eukaryota</taxon>
        <taxon>Fungi</taxon>
        <taxon>Fungi incertae sedis</taxon>
        <taxon>Mucoromycota</taxon>
        <taxon>Glomeromycotina</taxon>
        <taxon>Glomeromycetes</taxon>
        <taxon>Glomerales</taxon>
        <taxon>Glomeraceae</taxon>
        <taxon>Rhizophagus</taxon>
    </lineage>
</organism>
<name>A0A2N0QXZ4_9GLOM</name>
<dbReference type="Proteomes" id="UP000232688">
    <property type="component" value="Unassembled WGS sequence"/>
</dbReference>
<evidence type="ECO:0008006" key="5">
    <source>
        <dbReference type="Google" id="ProtNLM"/>
    </source>
</evidence>
<dbReference type="GO" id="GO:0005216">
    <property type="term" value="F:monoatomic ion channel activity"/>
    <property type="evidence" value="ECO:0007669"/>
    <property type="project" value="InterPro"/>
</dbReference>
<comment type="caution">
    <text evidence="3">The sequence shown here is derived from an EMBL/GenBank/DDBJ whole genome shotgun (WGS) entry which is preliminary data.</text>
</comment>
<evidence type="ECO:0000256" key="1">
    <source>
        <dbReference type="ARBA" id="ARBA00022737"/>
    </source>
</evidence>
<keyword evidence="2" id="KW-0812">Transmembrane</keyword>
<dbReference type="VEuPathDB" id="FungiDB:RhiirA1_474800"/>
<feature type="non-terminal residue" evidence="3">
    <location>
        <position position="220"/>
    </location>
</feature>
<dbReference type="InterPro" id="IPR024862">
    <property type="entry name" value="TRPV"/>
</dbReference>
<reference evidence="3 4" key="1">
    <citation type="submission" date="2017-10" db="EMBL/GenBank/DDBJ databases">
        <title>Extensive intraspecific genome diversity in a model arbuscular mycorrhizal fungus.</title>
        <authorList>
            <person name="Chen E.C.H."/>
            <person name="Morin E."/>
            <person name="Baudet D."/>
            <person name="Noel J."/>
            <person name="Ndikumana S."/>
            <person name="Charron P."/>
            <person name="St-Onge C."/>
            <person name="Giorgi J."/>
            <person name="Grigoriev I.V."/>
            <person name="Roux C."/>
            <person name="Martin F.M."/>
            <person name="Corradi N."/>
        </authorList>
    </citation>
    <scope>NUCLEOTIDE SEQUENCE [LARGE SCALE GENOMIC DNA]</scope>
    <source>
        <strain evidence="3 4">A1</strain>
    </source>
</reference>
<dbReference type="EMBL" id="LLXH01002360">
    <property type="protein sequence ID" value="PKC55917.1"/>
    <property type="molecule type" value="Genomic_DNA"/>
</dbReference>
<dbReference type="PANTHER" id="PTHR10582">
    <property type="entry name" value="TRANSIENT RECEPTOR POTENTIAL ION CHANNEL PROTEIN"/>
    <property type="match status" value="1"/>
</dbReference>
<reference evidence="3 4" key="2">
    <citation type="submission" date="2017-10" db="EMBL/GenBank/DDBJ databases">
        <title>Genome analyses suggest a sexual origin of heterokaryosis in a supposedly ancient asexual fungus.</title>
        <authorList>
            <person name="Corradi N."/>
            <person name="Sedzielewska K."/>
            <person name="Noel J."/>
            <person name="Charron P."/>
            <person name="Farinelli L."/>
            <person name="Marton T."/>
            <person name="Kruger M."/>
            <person name="Pelin A."/>
            <person name="Brachmann A."/>
            <person name="Corradi N."/>
        </authorList>
    </citation>
    <scope>NUCLEOTIDE SEQUENCE [LARGE SCALE GENOMIC DNA]</scope>
    <source>
        <strain evidence="3 4">A1</strain>
    </source>
</reference>
<dbReference type="GO" id="GO:0098703">
    <property type="term" value="P:calcium ion import across plasma membrane"/>
    <property type="evidence" value="ECO:0007669"/>
    <property type="project" value="TreeGrafter"/>
</dbReference>
<accession>A0A2N0QXZ4</accession>
<evidence type="ECO:0000256" key="2">
    <source>
        <dbReference type="SAM" id="Phobius"/>
    </source>
</evidence>
<evidence type="ECO:0000313" key="4">
    <source>
        <dbReference type="Proteomes" id="UP000232688"/>
    </source>
</evidence>
<keyword evidence="1" id="KW-0677">Repeat</keyword>
<proteinExistence type="predicted"/>
<keyword evidence="2" id="KW-1133">Transmembrane helix</keyword>
<keyword evidence="2" id="KW-0472">Membrane</keyword>
<feature type="transmembrane region" description="Helical" evidence="2">
    <location>
        <begin position="96"/>
        <end position="116"/>
    </location>
</feature>
<dbReference type="PANTHER" id="PTHR10582:SF2">
    <property type="entry name" value="INACTIVE"/>
    <property type="match status" value="1"/>
</dbReference>
<feature type="transmembrane region" description="Helical" evidence="2">
    <location>
        <begin position="136"/>
        <end position="158"/>
    </location>
</feature>
<gene>
    <name evidence="3" type="ORF">RhiirA1_474800</name>
</gene>
<protein>
    <recommendedName>
        <fullName evidence="5">Ion transport domain-containing protein</fullName>
    </recommendedName>
</protein>
<dbReference type="AlphaFoldDB" id="A0A2N0QXZ4"/>